<evidence type="ECO:0000313" key="3">
    <source>
        <dbReference type="Proteomes" id="UP000679126"/>
    </source>
</evidence>
<dbReference type="EMBL" id="JAGHKP010000002">
    <property type="protein sequence ID" value="MBO9152698.1"/>
    <property type="molecule type" value="Genomic_DNA"/>
</dbReference>
<dbReference type="InterPro" id="IPR006108">
    <property type="entry name" value="3HC_DH_C"/>
</dbReference>
<sequence length="215" mass="24202">MDILVTGDAQRWEAFRADRNTEGHNVTWEPELQLIRGEADVIVDLSLDERPENLMLYAMKPEVSVLGCLVKTSPSVWEQYAHIYAVNWLPGFIGMSPLETALSAAGEASKLEALMKELNWRYETVKAATGLVTPRVICMIVNEAYFTAAEGAASREDIDISMKLGTNYPSGPFEWSKKIGIRNVYEVLQAVFQETGNERYRPAPLLREEYEALPQ</sequence>
<dbReference type="Pfam" id="PF00725">
    <property type="entry name" value="3HCDH"/>
    <property type="match status" value="1"/>
</dbReference>
<evidence type="ECO:0000259" key="1">
    <source>
        <dbReference type="Pfam" id="PF00725"/>
    </source>
</evidence>
<accession>A0ABS3YDD3</accession>
<name>A0ABS3YDD3_9BACT</name>
<dbReference type="InterPro" id="IPR013328">
    <property type="entry name" value="6PGD_dom2"/>
</dbReference>
<gene>
    <name evidence="2" type="ORF">J7I43_10780</name>
</gene>
<dbReference type="SUPFAM" id="SSF48179">
    <property type="entry name" value="6-phosphogluconate dehydrogenase C-terminal domain-like"/>
    <property type="match status" value="1"/>
</dbReference>
<comment type="caution">
    <text evidence="2">The sequence shown here is derived from an EMBL/GenBank/DDBJ whole genome shotgun (WGS) entry which is preliminary data.</text>
</comment>
<proteinExistence type="predicted"/>
<dbReference type="PANTHER" id="PTHR48075:SF5">
    <property type="entry name" value="3-HYDROXYBUTYRYL-COA DEHYDROGENASE"/>
    <property type="match status" value="1"/>
</dbReference>
<dbReference type="Gene3D" id="1.10.1040.10">
    <property type="entry name" value="N-(1-d-carboxylethyl)-l-norvaline Dehydrogenase, domain 2"/>
    <property type="match status" value="1"/>
</dbReference>
<evidence type="ECO:0000313" key="2">
    <source>
        <dbReference type="EMBL" id="MBO9152698.1"/>
    </source>
</evidence>
<reference evidence="3" key="1">
    <citation type="submission" date="2021-03" db="EMBL/GenBank/DDBJ databases">
        <title>Assistant Professor.</title>
        <authorList>
            <person name="Huq M.A."/>
        </authorList>
    </citation>
    <scope>NUCLEOTIDE SEQUENCE [LARGE SCALE GENOMIC DNA]</scope>
    <source>
        <strain evidence="3">MAH-28</strain>
    </source>
</reference>
<feature type="domain" description="3-hydroxyacyl-CoA dehydrogenase C-terminal" evidence="1">
    <location>
        <begin position="130"/>
        <end position="211"/>
    </location>
</feature>
<keyword evidence="3" id="KW-1185">Reference proteome</keyword>
<organism evidence="2 3">
    <name type="scientific">Chitinophaga chungangae</name>
    <dbReference type="NCBI Taxonomy" id="2821488"/>
    <lineage>
        <taxon>Bacteria</taxon>
        <taxon>Pseudomonadati</taxon>
        <taxon>Bacteroidota</taxon>
        <taxon>Chitinophagia</taxon>
        <taxon>Chitinophagales</taxon>
        <taxon>Chitinophagaceae</taxon>
        <taxon>Chitinophaga</taxon>
    </lineage>
</organism>
<dbReference type="InterPro" id="IPR008927">
    <property type="entry name" value="6-PGluconate_DH-like_C_sf"/>
</dbReference>
<dbReference type="PANTHER" id="PTHR48075">
    <property type="entry name" value="3-HYDROXYACYL-COA DEHYDROGENASE FAMILY PROTEIN"/>
    <property type="match status" value="1"/>
</dbReference>
<dbReference type="Proteomes" id="UP000679126">
    <property type="component" value="Unassembled WGS sequence"/>
</dbReference>
<dbReference type="RefSeq" id="WP_209145682.1">
    <property type="nucleotide sequence ID" value="NZ_JAGHKP010000002.1"/>
</dbReference>
<protein>
    <recommendedName>
        <fullName evidence="1">3-hydroxyacyl-CoA dehydrogenase C-terminal domain-containing protein</fullName>
    </recommendedName>
</protein>